<proteinExistence type="predicted"/>
<reference evidence="1 2" key="1">
    <citation type="submission" date="2016-10" db="EMBL/GenBank/DDBJ databases">
        <authorList>
            <person name="de Groot N.N."/>
        </authorList>
    </citation>
    <scope>NUCLEOTIDE SEQUENCE [LARGE SCALE GENOMIC DNA]</scope>
    <source>
        <strain evidence="1 2">WG14</strain>
    </source>
</reference>
<evidence type="ECO:0008006" key="3">
    <source>
        <dbReference type="Google" id="ProtNLM"/>
    </source>
</evidence>
<evidence type="ECO:0000313" key="2">
    <source>
        <dbReference type="Proteomes" id="UP000199322"/>
    </source>
</evidence>
<keyword evidence="2" id="KW-1185">Reference proteome</keyword>
<sequence length="452" mass="52633">MKKILLPIFLLVGIFAISMNFEIGLYPTLGLDKNWNEVNFKINHFSENFDFLADLSALNDGKYKPSHGEEYYFGYYFFMNEGGIKLHFEDIDFSFGRLRHHDLVDSPYSVFISSADNAANIMDLKYENDNMFYETRWIGLNHDSNVDLSYEAGTKYPERGANYKTYGLIFGNYRFAYQESAVYFGEYFGFEYFANPIPNFFVQYTTHSTGKPWSYGNNANAIMGFMLDYKDEDKYLYSQILVDDINMNRFLNPEGRQNPDKLAWSIGGDFYTEYGRFGLHHGGATKYTFSPVSLSTPYGYTYYPDVVYPYDGYKAINREDNNIGYIHGENNLAFMVDYYNKFFENYEYSASVEYSITGSQSPIDPWHELGNTPTGTYLLDEEILEHSMIFTNNINMNLKYFDLGFGFSIGQIKNQLDLVLIEDTGRFMFKPDPDIDKNIFSFNLQFSKQFSF</sequence>
<evidence type="ECO:0000313" key="1">
    <source>
        <dbReference type="EMBL" id="SDC75396.1"/>
    </source>
</evidence>
<dbReference type="Proteomes" id="UP000199322">
    <property type="component" value="Unassembled WGS sequence"/>
</dbReference>
<accession>A0A1G6P7B9</accession>
<dbReference type="RefSeq" id="WP_091404867.1">
    <property type="nucleotide sequence ID" value="NZ_FMYV01000007.1"/>
</dbReference>
<organism evidence="1 2">
    <name type="scientific">Geotoga petraea</name>
    <dbReference type="NCBI Taxonomy" id="28234"/>
    <lineage>
        <taxon>Bacteria</taxon>
        <taxon>Thermotogati</taxon>
        <taxon>Thermotogota</taxon>
        <taxon>Thermotogae</taxon>
        <taxon>Petrotogales</taxon>
        <taxon>Petrotogaceae</taxon>
        <taxon>Geotoga</taxon>
    </lineage>
</organism>
<gene>
    <name evidence="1" type="ORF">SAMN04488588_1731</name>
</gene>
<dbReference type="AlphaFoldDB" id="A0A1G6P7B9"/>
<dbReference type="EMBL" id="FMYV01000007">
    <property type="protein sequence ID" value="SDC75396.1"/>
    <property type="molecule type" value="Genomic_DNA"/>
</dbReference>
<name>A0A1G6P7B9_9BACT</name>
<protein>
    <recommendedName>
        <fullName evidence="3">Capsule assembly protein Wzi</fullName>
    </recommendedName>
</protein>